<evidence type="ECO:0000256" key="5">
    <source>
        <dbReference type="SAM" id="SignalP"/>
    </source>
</evidence>
<evidence type="ECO:0000313" key="7">
    <source>
        <dbReference type="Proteomes" id="UP000236546"/>
    </source>
</evidence>
<dbReference type="EMBL" id="MTYH01000037">
    <property type="protein sequence ID" value="PNP43718.1"/>
    <property type="molecule type" value="Genomic_DNA"/>
</dbReference>
<dbReference type="Gene3D" id="3.20.120.10">
    <property type="entry name" value="Hydrophobin"/>
    <property type="match status" value="1"/>
</dbReference>
<dbReference type="SUPFAM" id="SSF101751">
    <property type="entry name" value="Hydrophobin II, HfbII"/>
    <property type="match status" value="1"/>
</dbReference>
<feature type="compositionally biased region" description="Pro residues" evidence="4">
    <location>
        <begin position="29"/>
        <end position="39"/>
    </location>
</feature>
<dbReference type="OrthoDB" id="4500971at2759"/>
<protein>
    <recommendedName>
        <fullName evidence="8">Hydrophobin</fullName>
    </recommendedName>
</protein>
<evidence type="ECO:0008006" key="8">
    <source>
        <dbReference type="Google" id="ProtNLM"/>
    </source>
</evidence>
<feature type="signal peptide" evidence="5">
    <location>
        <begin position="1"/>
        <end position="16"/>
    </location>
</feature>
<dbReference type="Pfam" id="PF06766">
    <property type="entry name" value="Hydrophobin_2"/>
    <property type="match status" value="1"/>
</dbReference>
<dbReference type="PANTHER" id="PTHR42341:SF1">
    <property type="entry name" value="HYDROPHOBIN"/>
    <property type="match status" value="1"/>
</dbReference>
<keyword evidence="3" id="KW-1015">Disulfide bond</keyword>
<proteinExistence type="inferred from homology"/>
<dbReference type="PANTHER" id="PTHR42341">
    <property type="entry name" value="HYDROPHOBIN"/>
    <property type="match status" value="1"/>
</dbReference>
<evidence type="ECO:0000256" key="4">
    <source>
        <dbReference type="SAM" id="MobiDB-lite"/>
    </source>
</evidence>
<gene>
    <name evidence="6" type="ORF">TGAMA5MH_04691</name>
</gene>
<comment type="similarity">
    <text evidence="2">Belongs to the cerato-ulmin hydrophobin family.</text>
</comment>
<evidence type="ECO:0000256" key="1">
    <source>
        <dbReference type="ARBA" id="ARBA00004196"/>
    </source>
</evidence>
<evidence type="ECO:0000313" key="6">
    <source>
        <dbReference type="EMBL" id="PNP43718.1"/>
    </source>
</evidence>
<dbReference type="CDD" id="cd23508">
    <property type="entry name" value="hydrophobin_II"/>
    <property type="match status" value="1"/>
</dbReference>
<dbReference type="GO" id="GO:0005576">
    <property type="term" value="C:extracellular region"/>
    <property type="evidence" value="ECO:0007669"/>
    <property type="project" value="InterPro"/>
</dbReference>
<accession>A0A2K0TDV9</accession>
<feature type="region of interest" description="Disordered" evidence="4">
    <location>
        <begin position="18"/>
        <end position="90"/>
    </location>
</feature>
<sequence>MKYLLVTALLAAGALAVPAGKSCPSPSSEYPPPSYPTPTPTTSYPSPSPSNGGGKYPPPPPPSYSTLPHNGGEGNGGNGGNGGNNGGGNGGNGGGNGGDGGNNGGGNNGGGNNGGGNNGGGNNGGGGNGNGNGDDEYQCPKSLFSNLQCCSTDVLGLADLDCKTPSDTPANGDDFQAICARDGRQPKCCVLPILGQSLLCQDAPGTA</sequence>
<dbReference type="AlphaFoldDB" id="A0A2K0TDV9"/>
<reference evidence="6 7" key="1">
    <citation type="submission" date="2017-02" db="EMBL/GenBank/DDBJ databases">
        <title>Genomes of Trichoderma spp. with biocontrol activity.</title>
        <authorList>
            <person name="Gardiner D."/>
            <person name="Kazan K."/>
            <person name="Vos C."/>
            <person name="Harvey P."/>
        </authorList>
    </citation>
    <scope>NUCLEOTIDE SEQUENCE [LARGE SCALE GENOMIC DNA]</scope>
    <source>
        <strain evidence="6 7">A5MH</strain>
    </source>
</reference>
<keyword evidence="5" id="KW-0732">Signal</keyword>
<name>A0A2K0TDV9_9HYPO</name>
<feature type="chain" id="PRO_5014383205" description="Hydrophobin" evidence="5">
    <location>
        <begin position="17"/>
        <end position="207"/>
    </location>
</feature>
<dbReference type="InterPro" id="IPR010636">
    <property type="entry name" value="Class_II_hydrophobin"/>
</dbReference>
<comment type="subcellular location">
    <subcellularLocation>
        <location evidence="1">Cell envelope</location>
    </subcellularLocation>
</comment>
<feature type="compositionally biased region" description="Gly residues" evidence="4">
    <location>
        <begin position="71"/>
        <end position="90"/>
    </location>
</feature>
<comment type="caution">
    <text evidence="6">The sequence shown here is derived from an EMBL/GenBank/DDBJ whole genome shotgun (WGS) entry which is preliminary data.</text>
</comment>
<evidence type="ECO:0000256" key="3">
    <source>
        <dbReference type="ARBA" id="ARBA00023157"/>
    </source>
</evidence>
<feature type="compositionally biased region" description="Low complexity" evidence="4">
    <location>
        <begin position="18"/>
        <end position="28"/>
    </location>
</feature>
<dbReference type="InterPro" id="IPR036686">
    <property type="entry name" value="Class_II_Hydrophobin_sf"/>
</dbReference>
<organism evidence="6 7">
    <name type="scientific">Trichoderma gamsii</name>
    <dbReference type="NCBI Taxonomy" id="398673"/>
    <lineage>
        <taxon>Eukaryota</taxon>
        <taxon>Fungi</taxon>
        <taxon>Dikarya</taxon>
        <taxon>Ascomycota</taxon>
        <taxon>Pezizomycotina</taxon>
        <taxon>Sordariomycetes</taxon>
        <taxon>Hypocreomycetidae</taxon>
        <taxon>Hypocreales</taxon>
        <taxon>Hypocreaceae</taxon>
        <taxon>Trichoderma</taxon>
    </lineage>
</organism>
<evidence type="ECO:0000256" key="2">
    <source>
        <dbReference type="ARBA" id="ARBA00009576"/>
    </source>
</evidence>
<dbReference type="Proteomes" id="UP000236546">
    <property type="component" value="Unassembled WGS sequence"/>
</dbReference>